<accession>A0AAN0RVE7</accession>
<feature type="transmembrane region" description="Helical" evidence="1">
    <location>
        <begin position="101"/>
        <end position="125"/>
    </location>
</feature>
<feature type="transmembrane region" description="Helical" evidence="1">
    <location>
        <begin position="12"/>
        <end position="30"/>
    </location>
</feature>
<keyword evidence="3" id="KW-1185">Reference proteome</keyword>
<keyword evidence="1" id="KW-0472">Membrane</keyword>
<organism evidence="2 3">
    <name type="scientific">Burkholderia cenocepacia</name>
    <dbReference type="NCBI Taxonomy" id="95486"/>
    <lineage>
        <taxon>Bacteria</taxon>
        <taxon>Pseudomonadati</taxon>
        <taxon>Pseudomonadota</taxon>
        <taxon>Betaproteobacteria</taxon>
        <taxon>Burkholderiales</taxon>
        <taxon>Burkholderiaceae</taxon>
        <taxon>Burkholderia</taxon>
        <taxon>Burkholderia cepacia complex</taxon>
    </lineage>
</organism>
<dbReference type="Proteomes" id="UP000029413">
    <property type="component" value="Chromosome 2"/>
</dbReference>
<proteinExistence type="predicted"/>
<feature type="transmembrane region" description="Helical" evidence="1">
    <location>
        <begin position="50"/>
        <end position="68"/>
    </location>
</feature>
<protein>
    <submittedName>
        <fullName evidence="2">Membrane protein</fullName>
    </submittedName>
</protein>
<name>A0AAN0RVE7_9BURK</name>
<feature type="transmembrane region" description="Helical" evidence="1">
    <location>
        <begin position="75"/>
        <end position="95"/>
    </location>
</feature>
<gene>
    <name evidence="2" type="ORF">DM39_4103</name>
</gene>
<keyword evidence="1" id="KW-1133">Transmembrane helix</keyword>
<evidence type="ECO:0000256" key="1">
    <source>
        <dbReference type="SAM" id="Phobius"/>
    </source>
</evidence>
<evidence type="ECO:0000313" key="2">
    <source>
        <dbReference type="EMBL" id="AIO34468.1"/>
    </source>
</evidence>
<evidence type="ECO:0000313" key="3">
    <source>
        <dbReference type="Proteomes" id="UP000029413"/>
    </source>
</evidence>
<reference evidence="2 3" key="1">
    <citation type="submission" date="2014-05" db="EMBL/GenBank/DDBJ databases">
        <authorList>
            <person name="Bishop-Lilly K.A."/>
            <person name="Broomall S.M."/>
            <person name="Chain P.S."/>
            <person name="Chertkov O."/>
            <person name="Coyne S.R."/>
            <person name="Daligault H.E."/>
            <person name="Davenport K.W."/>
            <person name="Erkkila T."/>
            <person name="Frey K.G."/>
            <person name="Gibbons H.S."/>
            <person name="Gu W."/>
            <person name="Jaissle J."/>
            <person name="Johnson S.L."/>
            <person name="Koroleva G.I."/>
            <person name="Ladner J.T."/>
            <person name="Lo C.-C."/>
            <person name="Minogue T.D."/>
            <person name="Munk C."/>
            <person name="Palacios G.F."/>
            <person name="Redden C.L."/>
            <person name="Rosenzweig C.N."/>
            <person name="Scholz M.B."/>
            <person name="Teshima H."/>
            <person name="Xu Y."/>
        </authorList>
    </citation>
    <scope>NUCLEOTIDE SEQUENCE [LARGE SCALE GENOMIC DNA]</scope>
    <source>
        <strain evidence="2 3">DDS 22E-1</strain>
    </source>
</reference>
<dbReference type="EMBL" id="CP007784">
    <property type="protein sequence ID" value="AIO34468.1"/>
    <property type="molecule type" value="Genomic_DNA"/>
</dbReference>
<keyword evidence="1" id="KW-0812">Transmembrane</keyword>
<sequence length="145" mass="16047">MNTSKASAKIGTILYVIWACLHFMAARSVYMLGRSLDPSMIQGRIFQDAFNLLFFSIIAIVIAVTLNWRNNVWGYWINLVTVGVADVGFILFVIVPGHMPVWPGILGPVFWVLATIFSTIAILTADKGATKSQLRSSSTPNERRA</sequence>
<dbReference type="KEGG" id="bcen:DM39_4103"/>
<dbReference type="AlphaFoldDB" id="A0AAN0RVE7"/>